<protein>
    <submittedName>
        <fullName evidence="2">Uncharacterized protein</fullName>
    </submittedName>
</protein>
<evidence type="ECO:0000313" key="3">
    <source>
        <dbReference type="Proteomes" id="UP000294847"/>
    </source>
</evidence>
<evidence type="ECO:0000256" key="1">
    <source>
        <dbReference type="SAM" id="MobiDB-lite"/>
    </source>
</evidence>
<feature type="non-terminal residue" evidence="2">
    <location>
        <position position="1"/>
    </location>
</feature>
<accession>A0A4P7NPL5</accession>
<dbReference type="AlphaFoldDB" id="A0A4P7NPL5"/>
<feature type="non-terminal residue" evidence="2">
    <location>
        <position position="157"/>
    </location>
</feature>
<dbReference type="Proteomes" id="UP000294847">
    <property type="component" value="Chromosome 6"/>
</dbReference>
<evidence type="ECO:0000313" key="2">
    <source>
        <dbReference type="EMBL" id="QBZ64291.1"/>
    </source>
</evidence>
<reference evidence="2 3" key="1">
    <citation type="journal article" date="2019" name="Mol. Biol. Evol.">
        <title>Blast fungal genomes show frequent chromosomal changes, gene gains and losses, and effector gene turnover.</title>
        <authorList>
            <person name="Gomez Luciano L.B."/>
            <person name="Jason Tsai I."/>
            <person name="Chuma I."/>
            <person name="Tosa Y."/>
            <person name="Chen Y.H."/>
            <person name="Li J.Y."/>
            <person name="Li M.Y."/>
            <person name="Jade Lu M.Y."/>
            <person name="Nakayashiki H."/>
            <person name="Li W.H."/>
        </authorList>
    </citation>
    <scope>NUCLEOTIDE SEQUENCE [LARGE SCALE GENOMIC DNA]</scope>
    <source>
        <strain evidence="2">MZ5-1-6</strain>
    </source>
</reference>
<dbReference type="EMBL" id="CP034209">
    <property type="protein sequence ID" value="QBZ64291.1"/>
    <property type="molecule type" value="Genomic_DNA"/>
</dbReference>
<organism evidence="2 3">
    <name type="scientific">Pyricularia oryzae</name>
    <name type="common">Rice blast fungus</name>
    <name type="synonym">Magnaporthe oryzae</name>
    <dbReference type="NCBI Taxonomy" id="318829"/>
    <lineage>
        <taxon>Eukaryota</taxon>
        <taxon>Fungi</taxon>
        <taxon>Dikarya</taxon>
        <taxon>Ascomycota</taxon>
        <taxon>Pezizomycotina</taxon>
        <taxon>Sordariomycetes</taxon>
        <taxon>Sordariomycetidae</taxon>
        <taxon>Magnaporthales</taxon>
        <taxon>Pyriculariaceae</taxon>
        <taxon>Pyricularia</taxon>
    </lineage>
</organism>
<sequence length="157" mass="17954">ADWCQRTAGHPGRSLGDDQDLSRDTQESQDPQAELLLNKIFGINRLAQAATKPAWETGHIIIHTGYAQADRRCFEVVHDDGSECLWIYTTSTTGISGTHIDHYTLHWHHGQRMARTMIRKDLKSPQQPRCPLPRTQALIPRPNLLDRRRLSSRSLIR</sequence>
<gene>
    <name evidence="2" type="ORF">PoMZ_05986</name>
</gene>
<feature type="region of interest" description="Disordered" evidence="1">
    <location>
        <begin position="1"/>
        <end position="29"/>
    </location>
</feature>
<proteinExistence type="predicted"/>
<name>A0A4P7NPL5_PYROR</name>